<dbReference type="OrthoDB" id="20229at2759"/>
<sequence length="197" mass="22734">MFLAVIIAWKGRKATNWLHYINNVFLFSKVANIALFLRADPLVGIIYLLITAGKLYLGMTSSLIMILAFSAITVIVPEPVYTGPEKITYYQGTELFEELDKDRKSIFVIQFYTTWSPDCKHVTPVFAKLSDRFSLPNLRFGKLDIGRWPKEAERFRVNAHPTSRQLPTICVFKDAKELKRRPLVNDKMRAIPFVFNE</sequence>
<dbReference type="PROSITE" id="PS51352">
    <property type="entry name" value="THIOREDOXIN_2"/>
    <property type="match status" value="1"/>
</dbReference>
<keyword evidence="1" id="KW-0472">Membrane</keyword>
<feature type="non-terminal residue" evidence="3">
    <location>
        <position position="197"/>
    </location>
</feature>
<keyword evidence="1" id="KW-1133">Transmembrane helix</keyword>
<evidence type="ECO:0000313" key="3">
    <source>
        <dbReference type="EMBL" id="VDM84743.1"/>
    </source>
</evidence>
<dbReference type="EMBL" id="UYYB01132787">
    <property type="protein sequence ID" value="VDM84743.1"/>
    <property type="molecule type" value="Genomic_DNA"/>
</dbReference>
<dbReference type="Proteomes" id="UP000270094">
    <property type="component" value="Unassembled WGS sequence"/>
</dbReference>
<name>A0A3P7JUG5_STRVU</name>
<feature type="domain" description="Thioredoxin" evidence="2">
    <location>
        <begin position="72"/>
        <end position="197"/>
    </location>
</feature>
<reference evidence="3 4" key="1">
    <citation type="submission" date="2018-11" db="EMBL/GenBank/DDBJ databases">
        <authorList>
            <consortium name="Pathogen Informatics"/>
        </authorList>
    </citation>
    <scope>NUCLEOTIDE SEQUENCE [LARGE SCALE GENOMIC DNA]</scope>
</reference>
<keyword evidence="1" id="KW-0812">Transmembrane</keyword>
<dbReference type="Pfam" id="PF00085">
    <property type="entry name" value="Thioredoxin"/>
    <property type="match status" value="1"/>
</dbReference>
<gene>
    <name evidence="3" type="ORF">SVUK_LOCUS19741</name>
</gene>
<dbReference type="Gene3D" id="3.40.30.10">
    <property type="entry name" value="Glutaredoxin"/>
    <property type="match status" value="1"/>
</dbReference>
<dbReference type="SUPFAM" id="SSF52833">
    <property type="entry name" value="Thioredoxin-like"/>
    <property type="match status" value="1"/>
</dbReference>
<evidence type="ECO:0000256" key="1">
    <source>
        <dbReference type="SAM" id="Phobius"/>
    </source>
</evidence>
<evidence type="ECO:0000313" key="4">
    <source>
        <dbReference type="Proteomes" id="UP000270094"/>
    </source>
</evidence>
<dbReference type="InterPro" id="IPR036249">
    <property type="entry name" value="Thioredoxin-like_sf"/>
</dbReference>
<dbReference type="AlphaFoldDB" id="A0A3P7JUG5"/>
<evidence type="ECO:0000259" key="2">
    <source>
        <dbReference type="PROSITE" id="PS51352"/>
    </source>
</evidence>
<keyword evidence="4" id="KW-1185">Reference proteome</keyword>
<organism evidence="3 4">
    <name type="scientific">Strongylus vulgaris</name>
    <name type="common">Blood worm</name>
    <dbReference type="NCBI Taxonomy" id="40348"/>
    <lineage>
        <taxon>Eukaryota</taxon>
        <taxon>Metazoa</taxon>
        <taxon>Ecdysozoa</taxon>
        <taxon>Nematoda</taxon>
        <taxon>Chromadorea</taxon>
        <taxon>Rhabditida</taxon>
        <taxon>Rhabditina</taxon>
        <taxon>Rhabditomorpha</taxon>
        <taxon>Strongyloidea</taxon>
        <taxon>Strongylidae</taxon>
        <taxon>Strongylus</taxon>
    </lineage>
</organism>
<feature type="transmembrane region" description="Helical" evidence="1">
    <location>
        <begin position="55"/>
        <end position="76"/>
    </location>
</feature>
<dbReference type="InterPro" id="IPR013766">
    <property type="entry name" value="Thioredoxin_domain"/>
</dbReference>
<proteinExistence type="predicted"/>
<accession>A0A3P7JUG5</accession>
<protein>
    <recommendedName>
        <fullName evidence="2">Thioredoxin domain-containing protein</fullName>
    </recommendedName>
</protein>